<dbReference type="InterPro" id="IPR007780">
    <property type="entry name" value="NAD_Glu_DH_bac"/>
</dbReference>
<keyword evidence="1" id="KW-0560">Oxidoreductase</keyword>
<proteinExistence type="predicted"/>
<evidence type="ECO:0000256" key="2">
    <source>
        <dbReference type="SAM" id="Coils"/>
    </source>
</evidence>
<evidence type="ECO:0000259" key="6">
    <source>
        <dbReference type="Pfam" id="PF21076"/>
    </source>
</evidence>
<evidence type="ECO:0000313" key="8">
    <source>
        <dbReference type="EMBL" id="PXF63770.1"/>
    </source>
</evidence>
<dbReference type="InterPro" id="IPR048381">
    <property type="entry name" value="GDH_C"/>
</dbReference>
<dbReference type="InterPro" id="IPR049062">
    <property type="entry name" value="NAD_Glu_DH_ACT2"/>
</dbReference>
<evidence type="ECO:0000259" key="4">
    <source>
        <dbReference type="Pfam" id="PF21074"/>
    </source>
</evidence>
<evidence type="ECO:0000259" key="7">
    <source>
        <dbReference type="Pfam" id="PF21077"/>
    </source>
</evidence>
<evidence type="ECO:0000259" key="5">
    <source>
        <dbReference type="Pfam" id="PF21075"/>
    </source>
</evidence>
<keyword evidence="2" id="KW-0175">Coiled coil</keyword>
<dbReference type="InterPro" id="IPR049058">
    <property type="entry name" value="NAD_Glu_DH_HM2"/>
</dbReference>
<sequence>MAGVNNSSNLLEMVQQLSEKHYSKQQAELVKQFSSLIYSSVSEDEFSERSPTQFFNSISSLWNFIQDFDGASKVRVFNPDKKEDGWESRYTIIEINHRDIPFLVDSIRMELNRHGIDVHLHIHVPMFIKRTKTGRISKVDVSYDKCSSEGENIETPMYLEVDRLIDAEEMQRIEKNLVRILGDVRATVSDWKPMRQKMVDVIAELENNPPPLREDRIEETVNFLQWVKENHFVMMGARTYDLKKNKDNEYYLKSVKGSGLGILGDERKYAEYYLSRSPKGAQKLALSNEHLLVLTKTSTLSTVHRSSHIDYIGVKRFNDKGEVIGEHRFFGLFTSAAYNMDPQNIPVLRKKINNVLTESKLKPGGHDYKALRNILETYPRDELFQIPTLKLLDIVLGILHIQERRQVRAFVRRDPFGRYFSVLTFVPRDTYNTRIRLKMTDILSETFDSKGEIEFTTYFSESNLVRTHFRVPVENTESIEYDLDKLQEKLEEATLTWEEMLTDEINKRYDGEEAAVLLRKYRQAFAPSFQNQQSVNSAMIDIENIENLSDDWPLGMFLYRSGDDQSLRFKLYHKDTPMPLSAVMPMLENMGLTVIDETPYEVSSELLGEYRILDFDVRYDAAEIDVEEVRANFHKAFAKAWYKQSENDGFNRLILAAGLDWRQVAVLRAYAKYMWQINFTFSQVYIEQTLSQYPELATGLYELFDLKFNPAEEFSQRKYALKKSQLLKDVQNVESLDQDKIINKYIEVIEATLRTNFYQADENGKDKSYISFKLNPSVITDMPKPVLMYEIFVYSPRIEGVHLRGGKVARGGLRWSDRREDYRTEVLGLVKAQQVKNSVIVPVGAKGGFVCKQLPTTGGREAFFAEGVECYKIFIRALLDITDNYVNDKLVHPRDVVIHDDADPYLVVAADKGTATFSDIANGISEEYGHWLGDAFASGGSNGYDHKGMGITARGAWESVKRHFREIGIDCQNEDFTVVACGDMSGDVFGNGMLLSKHIRLQVAFNHMHIFVDPNPDAATSYKERERLFNLPRSGWNDYNPELISKGGGVFEKSAKKIDLTPEMQEMLGVKAKSLSPTEFIHAALKMKADLFWNGGIGTYVKSSKETHLQVGDKANDAVRVDGKDMQVKVIGEGGNLGCTHLGRIEYMQHGGRANADFIDNAGGVNCSDNEVNIKILLNGVVTNGDLTQARRNNLLARMTDEVADIVIKDNYRQAQSISVTETRAATMVKEHMRFIHGLEKSIGLDRALEYLPTDEELIEREANGKGLTRAELAVLLAYGKMELKDALCIPAVTENSYFESYLVEYFPKPLRKKYLEHMLKHPLKDEIISMCLANEMVNLMGTNFVFRVIDEVGANIGEVAQCYVMAKETFHLTDLFESIEALDNKVPANVQTNMMFQARRIVRRATRWFVRNRSKDQSIEEVVEFFSKGVAELQKNVHKTLEAKEAKGIEKEVQELVEQGVPEKLARQVSYLSTMFSAMDIIELATQFKLPILTVAEVYYKLGAEIELHWFLNQIIAQPVGNHWQAFARSAFREELDNQQRDLIEAVLPLTAKFKTPEKRIKHFLSEHEDLLLRWREMVTDFKQSNSHEFAKFSVALRELQILVQRSQRLIK</sequence>
<evidence type="ECO:0000313" key="9">
    <source>
        <dbReference type="Proteomes" id="UP000247689"/>
    </source>
</evidence>
<dbReference type="Pfam" id="PF21074">
    <property type="entry name" value="GDH_C"/>
    <property type="match status" value="1"/>
</dbReference>
<dbReference type="Pfam" id="PF05088">
    <property type="entry name" value="Bac_GDH_CD"/>
    <property type="match status" value="1"/>
</dbReference>
<dbReference type="Pfam" id="PF21073">
    <property type="entry name" value="GDH_HM1"/>
    <property type="match status" value="1"/>
</dbReference>
<dbReference type="InterPro" id="IPR024727">
    <property type="entry name" value="NAD_Glu_DH_N_ACT1"/>
</dbReference>
<dbReference type="Pfam" id="PF21077">
    <property type="entry name" value="GDH_ACT3"/>
    <property type="match status" value="1"/>
</dbReference>
<feature type="domain" description="NAD-specific glutamate dehydrogenase C-terminal" evidence="4">
    <location>
        <begin position="1265"/>
        <end position="1602"/>
    </location>
</feature>
<protein>
    <submittedName>
        <fullName evidence="8">NAD-glutamate dehydrogenase</fullName>
    </submittedName>
</protein>
<dbReference type="Pfam" id="PF21079">
    <property type="entry name" value="GDH_HM2"/>
    <property type="match status" value="1"/>
</dbReference>
<gene>
    <name evidence="8" type="ORF">DL796_01070</name>
</gene>
<feature type="coiled-coil region" evidence="2">
    <location>
        <begin position="476"/>
        <end position="503"/>
    </location>
</feature>
<dbReference type="PANTHER" id="PTHR43403:SF1">
    <property type="entry name" value="NAD-SPECIFIC GLUTAMATE DEHYDROGENASE"/>
    <property type="match status" value="1"/>
</dbReference>
<accession>A0A318D3I7</accession>
<reference evidence="8 9" key="1">
    <citation type="submission" date="2018-05" db="EMBL/GenBank/DDBJ databases">
        <title>Kangiella spongicola genome sequence.</title>
        <authorList>
            <person name="Maclea K.S."/>
            <person name="Goen A.E."/>
            <person name="Kelley C."/>
            <person name="Underriner A."/>
            <person name="Silverwood T."/>
            <person name="Trachtenberg A.M."/>
        </authorList>
    </citation>
    <scope>NUCLEOTIDE SEQUENCE [LARGE SCALE GENOMIC DNA]</scope>
    <source>
        <strain evidence="8 9">ATCC BAA-2076</strain>
    </source>
</reference>
<dbReference type="Pfam" id="PF21075">
    <property type="entry name" value="GDH_ACT1"/>
    <property type="match status" value="1"/>
</dbReference>
<dbReference type="Gene3D" id="3.40.50.720">
    <property type="entry name" value="NAD(P)-binding Rossmann-like Domain"/>
    <property type="match status" value="1"/>
</dbReference>
<dbReference type="PIRSF" id="PIRSF036761">
    <property type="entry name" value="GDH_Mll4104"/>
    <property type="match status" value="1"/>
</dbReference>
<dbReference type="OrthoDB" id="9758052at2"/>
<dbReference type="PANTHER" id="PTHR43403">
    <property type="entry name" value="NAD-SPECIFIC GLUTAMATE DEHYDROGENASE"/>
    <property type="match status" value="1"/>
</dbReference>
<comment type="caution">
    <text evidence="8">The sequence shown here is derived from an EMBL/GenBank/DDBJ whole genome shotgun (WGS) entry which is preliminary data.</text>
</comment>
<dbReference type="InterPro" id="IPR028971">
    <property type="entry name" value="NAD-GDH_cat"/>
</dbReference>
<keyword evidence="9" id="KW-1185">Reference proteome</keyword>
<evidence type="ECO:0000259" key="3">
    <source>
        <dbReference type="Pfam" id="PF05088"/>
    </source>
</evidence>
<name>A0A318D3I7_9GAMM</name>
<dbReference type="GO" id="GO:0004352">
    <property type="term" value="F:glutamate dehydrogenase (NAD+) activity"/>
    <property type="evidence" value="ECO:0007669"/>
    <property type="project" value="InterPro"/>
</dbReference>
<dbReference type="InterPro" id="IPR046346">
    <property type="entry name" value="Aminoacid_DH-like_N_sf"/>
</dbReference>
<dbReference type="GO" id="GO:0004069">
    <property type="term" value="F:L-aspartate:2-oxoglutarate aminotransferase activity"/>
    <property type="evidence" value="ECO:0007669"/>
    <property type="project" value="InterPro"/>
</dbReference>
<dbReference type="Proteomes" id="UP000247689">
    <property type="component" value="Unassembled WGS sequence"/>
</dbReference>
<feature type="domain" description="NAD-glutamate dehydrogenase ACT2" evidence="6">
    <location>
        <begin position="408"/>
        <end position="498"/>
    </location>
</feature>
<dbReference type="EMBL" id="QICH01000001">
    <property type="protein sequence ID" value="PXF63770.1"/>
    <property type="molecule type" value="Genomic_DNA"/>
</dbReference>
<dbReference type="Pfam" id="PF21078">
    <property type="entry name" value="GDH_HM3"/>
    <property type="match status" value="1"/>
</dbReference>
<feature type="domain" description="NAD-glutamate dehydrogenase catalytic" evidence="3">
    <location>
        <begin position="726"/>
        <end position="1220"/>
    </location>
</feature>
<dbReference type="SUPFAM" id="SSF51735">
    <property type="entry name" value="NAD(P)-binding Rossmann-fold domains"/>
    <property type="match status" value="1"/>
</dbReference>
<dbReference type="InterPro" id="IPR049056">
    <property type="entry name" value="NAD_Glu_DH_HM3"/>
</dbReference>
<dbReference type="InterPro" id="IPR049064">
    <property type="entry name" value="NAD_Glu_DH_ACT3"/>
</dbReference>
<feature type="domain" description="NAD-glutamate dehydrogenase N-terminal ACT1" evidence="5">
    <location>
        <begin position="33"/>
        <end position="177"/>
    </location>
</feature>
<dbReference type="Pfam" id="PF21076">
    <property type="entry name" value="GDH_ACT2"/>
    <property type="match status" value="1"/>
</dbReference>
<organism evidence="8 9">
    <name type="scientific">Kangiella spongicola</name>
    <dbReference type="NCBI Taxonomy" id="796379"/>
    <lineage>
        <taxon>Bacteria</taxon>
        <taxon>Pseudomonadati</taxon>
        <taxon>Pseudomonadota</taxon>
        <taxon>Gammaproteobacteria</taxon>
        <taxon>Kangiellales</taxon>
        <taxon>Kangiellaceae</taxon>
        <taxon>Kangiella</taxon>
    </lineage>
</organism>
<feature type="domain" description="NAD-glutamate dehydrogenase ACT3" evidence="7">
    <location>
        <begin position="554"/>
        <end position="628"/>
    </location>
</feature>
<evidence type="ECO:0000256" key="1">
    <source>
        <dbReference type="ARBA" id="ARBA00023002"/>
    </source>
</evidence>
<dbReference type="InterPro" id="IPR036291">
    <property type="entry name" value="NAD(P)-bd_dom_sf"/>
</dbReference>
<dbReference type="GO" id="GO:0006538">
    <property type="term" value="P:L-glutamate catabolic process"/>
    <property type="evidence" value="ECO:0007669"/>
    <property type="project" value="InterPro"/>
</dbReference>
<dbReference type="SUPFAM" id="SSF53223">
    <property type="entry name" value="Aminoacid dehydrogenase-like, N-terminal domain"/>
    <property type="match status" value="1"/>
</dbReference>
<dbReference type="InterPro" id="IPR049059">
    <property type="entry name" value="NAD_Glu_DH_HM1"/>
</dbReference>